<evidence type="ECO:0000256" key="1">
    <source>
        <dbReference type="SAM" id="MobiDB-lite"/>
    </source>
</evidence>
<accession>A0A177T295</accession>
<proteinExistence type="predicted"/>
<reference evidence="2" key="2">
    <citation type="journal article" date="2019" name="IMA Fungus">
        <title>Genome sequencing and comparison of five Tilletia species to identify candidate genes for the detection of regulated species infecting wheat.</title>
        <authorList>
            <person name="Nguyen H.D.T."/>
            <person name="Sultana T."/>
            <person name="Kesanakurti P."/>
            <person name="Hambleton S."/>
        </authorList>
    </citation>
    <scope>NUCLEOTIDE SEQUENCE</scope>
    <source>
        <strain evidence="2">DAOMC 236416</strain>
    </source>
</reference>
<dbReference type="AlphaFoldDB" id="A0A177T295"/>
<evidence type="ECO:0000313" key="3">
    <source>
        <dbReference type="Proteomes" id="UP000077521"/>
    </source>
</evidence>
<dbReference type="Proteomes" id="UP000077521">
    <property type="component" value="Unassembled WGS sequence"/>
</dbReference>
<name>A0A177T295_9BASI</name>
<feature type="compositionally biased region" description="Low complexity" evidence="1">
    <location>
        <begin position="32"/>
        <end position="41"/>
    </location>
</feature>
<gene>
    <name evidence="2" type="ORF">A4X13_0g8349</name>
</gene>
<sequence length="202" mass="22070">MDKSVSSSDLPFQSADCREHSAYLILNMTNNTKNNTNKQQQHPAQTKRKGPPTHDSGPPAKQQVGSIFTENTTINFVLSEAVAEEEADDVRAGTGIEAIEQMHEALLLLNTRQFTEACAAANRENIFSKPLPFVRDANFYVRLSNVSLWRVDRRRVVMPRSCARGNLQPSSLRLGRFASRPARGVGVGMIGTTSGVSGPDGA</sequence>
<feature type="region of interest" description="Disordered" evidence="1">
    <location>
        <begin position="32"/>
        <end position="65"/>
    </location>
</feature>
<comment type="caution">
    <text evidence="2">The sequence shown here is derived from an EMBL/GenBank/DDBJ whole genome shotgun (WGS) entry which is preliminary data.</text>
</comment>
<organism evidence="2 3">
    <name type="scientific">Tilletia indica</name>
    <dbReference type="NCBI Taxonomy" id="43049"/>
    <lineage>
        <taxon>Eukaryota</taxon>
        <taxon>Fungi</taxon>
        <taxon>Dikarya</taxon>
        <taxon>Basidiomycota</taxon>
        <taxon>Ustilaginomycotina</taxon>
        <taxon>Exobasidiomycetes</taxon>
        <taxon>Tilletiales</taxon>
        <taxon>Tilletiaceae</taxon>
        <taxon>Tilletia</taxon>
    </lineage>
</organism>
<reference evidence="2" key="1">
    <citation type="submission" date="2016-04" db="EMBL/GenBank/DDBJ databases">
        <authorList>
            <person name="Nguyen H.D."/>
            <person name="Samba Siva P."/>
            <person name="Cullis J."/>
            <person name="Levesque C.A."/>
            <person name="Hambleton S."/>
        </authorList>
    </citation>
    <scope>NUCLEOTIDE SEQUENCE</scope>
    <source>
        <strain evidence="2">DAOMC 236416</strain>
    </source>
</reference>
<evidence type="ECO:0000313" key="2">
    <source>
        <dbReference type="EMBL" id="KAE8238857.1"/>
    </source>
</evidence>
<keyword evidence="3" id="KW-1185">Reference proteome</keyword>
<protein>
    <submittedName>
        <fullName evidence="2">Uncharacterized protein</fullName>
    </submittedName>
</protein>
<dbReference type="EMBL" id="LWDF02001404">
    <property type="protein sequence ID" value="KAE8238857.1"/>
    <property type="molecule type" value="Genomic_DNA"/>
</dbReference>